<evidence type="ECO:0000313" key="3">
    <source>
        <dbReference type="EMBL" id="AKV04406.1"/>
    </source>
</evidence>
<dbReference type="KEGG" id="llu:AKJ09_11069"/>
<feature type="signal peptide" evidence="2">
    <location>
        <begin position="1"/>
        <end position="22"/>
    </location>
</feature>
<dbReference type="OrthoDB" id="8093255at2"/>
<organism evidence="3 4">
    <name type="scientific">Labilithrix luteola</name>
    <dbReference type="NCBI Taxonomy" id="1391654"/>
    <lineage>
        <taxon>Bacteria</taxon>
        <taxon>Pseudomonadati</taxon>
        <taxon>Myxococcota</taxon>
        <taxon>Polyangia</taxon>
        <taxon>Polyangiales</taxon>
        <taxon>Labilitrichaceae</taxon>
        <taxon>Labilithrix</taxon>
    </lineage>
</organism>
<dbReference type="EMBL" id="CP012333">
    <property type="protein sequence ID" value="AKV04406.1"/>
    <property type="molecule type" value="Genomic_DNA"/>
</dbReference>
<dbReference type="STRING" id="1391654.AKJ09_11069"/>
<keyword evidence="4" id="KW-1185">Reference proteome</keyword>
<dbReference type="AlphaFoldDB" id="A0A0K1QF54"/>
<dbReference type="RefSeq" id="WP_146655025.1">
    <property type="nucleotide sequence ID" value="NZ_CP012333.1"/>
</dbReference>
<evidence type="ECO:0000313" key="4">
    <source>
        <dbReference type="Proteomes" id="UP000064967"/>
    </source>
</evidence>
<keyword evidence="2" id="KW-0732">Signal</keyword>
<evidence type="ECO:0000256" key="2">
    <source>
        <dbReference type="SAM" id="SignalP"/>
    </source>
</evidence>
<accession>A0A0K1QF54</accession>
<feature type="compositionally biased region" description="Low complexity" evidence="1">
    <location>
        <begin position="44"/>
        <end position="57"/>
    </location>
</feature>
<dbReference type="PROSITE" id="PS51257">
    <property type="entry name" value="PROKAR_LIPOPROTEIN"/>
    <property type="match status" value="1"/>
</dbReference>
<feature type="chain" id="PRO_5005467113" description="Lipoprotein" evidence="2">
    <location>
        <begin position="23"/>
        <end position="394"/>
    </location>
</feature>
<evidence type="ECO:0000256" key="1">
    <source>
        <dbReference type="SAM" id="MobiDB-lite"/>
    </source>
</evidence>
<name>A0A0K1QF54_9BACT</name>
<protein>
    <recommendedName>
        <fullName evidence="5">Lipoprotein</fullName>
    </recommendedName>
</protein>
<sequence length="394" mass="42094">MKRPVIPATIALLGLAALGACATNSTDAPVESDAGSDRVDSGPVQDDAGVADGDAGQFDADAERPLVCGDAGFCETRLPLSAAGLSLSLRRVWEVASNDVWSVSLEGDVLHYDGTSWTTTYRANHPLYALWASPTDVWVGGEGGLLVHRGSDGVFRRIEVGHVENIGEIAGPNKDDLWFTGREGVLDHFDGVTLTSHPIPVEGVRITTLFARAGVGTFAAGYVQGLPPTTMWDPIGHVPYVFELSPAKISIYNDSIQALKGFVPVRATVTDDPDEARRIFLTGYYALQNVLPLEYCTFGASNTAVMDALDYLAIRMSDFAAGLRPSIPVLPLGSGDVWIPYKVGVILRFTDGALERRSLSMGFGFVPRPIFDVHGDATEAWVVGDGYALKGPAR</sequence>
<evidence type="ECO:0008006" key="5">
    <source>
        <dbReference type="Google" id="ProtNLM"/>
    </source>
</evidence>
<gene>
    <name evidence="3" type="ORF">AKJ09_11069</name>
</gene>
<proteinExistence type="predicted"/>
<feature type="region of interest" description="Disordered" evidence="1">
    <location>
        <begin position="26"/>
        <end position="57"/>
    </location>
</feature>
<dbReference type="Proteomes" id="UP000064967">
    <property type="component" value="Chromosome"/>
</dbReference>
<reference evidence="3 4" key="1">
    <citation type="submission" date="2015-08" db="EMBL/GenBank/DDBJ databases">
        <authorList>
            <person name="Babu N.S."/>
            <person name="Beckwith C.J."/>
            <person name="Beseler K.G."/>
            <person name="Brison A."/>
            <person name="Carone J.V."/>
            <person name="Caskin T.P."/>
            <person name="Diamond M."/>
            <person name="Durham M.E."/>
            <person name="Foxe J.M."/>
            <person name="Go M."/>
            <person name="Henderson B.A."/>
            <person name="Jones I.B."/>
            <person name="McGettigan J.A."/>
            <person name="Micheletti S.J."/>
            <person name="Nasrallah M.E."/>
            <person name="Ortiz D."/>
            <person name="Piller C.R."/>
            <person name="Privatt S.R."/>
            <person name="Schneider S.L."/>
            <person name="Sharp S."/>
            <person name="Smith T.C."/>
            <person name="Stanton J.D."/>
            <person name="Ullery H.E."/>
            <person name="Wilson R.J."/>
            <person name="Serrano M.G."/>
            <person name="Buck G."/>
            <person name="Lee V."/>
            <person name="Wang Y."/>
            <person name="Carvalho R."/>
            <person name="Voegtly L."/>
            <person name="Shi R."/>
            <person name="Duckworth R."/>
            <person name="Johnson A."/>
            <person name="Loviza R."/>
            <person name="Walstead R."/>
            <person name="Shah Z."/>
            <person name="Kiflezghi M."/>
            <person name="Wade K."/>
            <person name="Ball S.L."/>
            <person name="Bradley K.W."/>
            <person name="Asai D.J."/>
            <person name="Bowman C.A."/>
            <person name="Russell D.A."/>
            <person name="Pope W.H."/>
            <person name="Jacobs-Sera D."/>
            <person name="Hendrix R.W."/>
            <person name="Hatfull G.F."/>
        </authorList>
    </citation>
    <scope>NUCLEOTIDE SEQUENCE [LARGE SCALE GENOMIC DNA]</scope>
    <source>
        <strain evidence="3 4">DSM 27648</strain>
    </source>
</reference>